<sequence length="189" mass="20362">MSKKHHKTRNREGFDYGYGQPWPNEGFGPAQAPWGAYPPGYGQAHSAYGPQPGYAPDMGMPPEAHGHGYNHHDDAAAYGPGYGSTYGYGGGFRHSGNGYGSDNYAPGGFNRDFLRETSSLFSSQHTDQFLLGLLLGAGAAWVLSDEEIRGKLIKSVMKAYAGVAGGFEELKEQMADIRAEVAAERHGDE</sequence>
<keyword evidence="2" id="KW-1185">Reference proteome</keyword>
<evidence type="ECO:0000313" key="1">
    <source>
        <dbReference type="EMBL" id="EIC30065.1"/>
    </source>
</evidence>
<gene>
    <name evidence="1" type="ORF">Metal_2329</name>
</gene>
<dbReference type="eggNOG" id="ENOG5032YS8">
    <property type="taxonomic scope" value="Bacteria"/>
</dbReference>
<dbReference type="AlphaFoldDB" id="H8GGV2"/>
<dbReference type="EMBL" id="CM001475">
    <property type="protein sequence ID" value="EIC30065.1"/>
    <property type="molecule type" value="Genomic_DNA"/>
</dbReference>
<dbReference type="STRING" id="686340.Metal_2329"/>
<proteinExistence type="predicted"/>
<dbReference type="HOGENOM" id="CLU_123289_0_0_6"/>
<accession>H8GGV2</accession>
<organism evidence="1 2">
    <name type="scientific">Methylomicrobium album BG8</name>
    <dbReference type="NCBI Taxonomy" id="686340"/>
    <lineage>
        <taxon>Bacteria</taxon>
        <taxon>Pseudomonadati</taxon>
        <taxon>Pseudomonadota</taxon>
        <taxon>Gammaproteobacteria</taxon>
        <taxon>Methylococcales</taxon>
        <taxon>Methylococcaceae</taxon>
        <taxon>Methylomicrobium</taxon>
    </lineage>
</organism>
<dbReference type="Proteomes" id="UP000005090">
    <property type="component" value="Chromosome"/>
</dbReference>
<reference evidence="1 2" key="1">
    <citation type="journal article" date="2013" name="Genome Announc.">
        <title>Genome Sequence of the Obligate Gammaproteobacterial Methanotroph Methylomicrobium album Strain BG8.</title>
        <authorList>
            <person name="Kits K.D."/>
            <person name="Kalyuzhnaya M.G."/>
            <person name="Klotz M.G."/>
            <person name="Jetten M.S."/>
            <person name="Op den Camp H.J."/>
            <person name="Vuilleumier S."/>
            <person name="Bringel F."/>
            <person name="Dispirito A.A."/>
            <person name="Murrell J.C."/>
            <person name="Bruce D."/>
            <person name="Cheng J.F."/>
            <person name="Copeland A."/>
            <person name="Goodwin L."/>
            <person name="Hauser L."/>
            <person name="Lajus A."/>
            <person name="Land M.L."/>
            <person name="Lapidus A."/>
            <person name="Lucas S."/>
            <person name="Medigue C."/>
            <person name="Pitluck S."/>
            <person name="Woyke T."/>
            <person name="Zeytun A."/>
            <person name="Stein L.Y."/>
        </authorList>
    </citation>
    <scope>NUCLEOTIDE SEQUENCE [LARGE SCALE GENOMIC DNA]</scope>
    <source>
        <strain evidence="1 2">BG8</strain>
    </source>
</reference>
<evidence type="ECO:0000313" key="2">
    <source>
        <dbReference type="Proteomes" id="UP000005090"/>
    </source>
</evidence>
<name>H8GGV2_METAL</name>
<dbReference type="RefSeq" id="WP_005372433.1">
    <property type="nucleotide sequence ID" value="NZ_CM001475.1"/>
</dbReference>
<protein>
    <submittedName>
        <fullName evidence="1">Uncharacterized protein</fullName>
    </submittedName>
</protein>